<evidence type="ECO:0000313" key="2">
    <source>
        <dbReference type="EMBL" id="OLN96459.1"/>
    </source>
</evidence>
<gene>
    <name evidence="2" type="ORF">CCHL11_00569</name>
</gene>
<evidence type="ECO:0008006" key="4">
    <source>
        <dbReference type="Google" id="ProtNLM"/>
    </source>
</evidence>
<name>A0A1Q8S4T8_9PEZI</name>
<accession>A0A1Q8S4T8</accession>
<dbReference type="Proteomes" id="UP000186583">
    <property type="component" value="Unassembled WGS sequence"/>
</dbReference>
<evidence type="ECO:0000313" key="3">
    <source>
        <dbReference type="Proteomes" id="UP000186583"/>
    </source>
</evidence>
<feature type="compositionally biased region" description="Acidic residues" evidence="1">
    <location>
        <begin position="45"/>
        <end position="60"/>
    </location>
</feature>
<protein>
    <recommendedName>
        <fullName evidence="4">Myb-like domain-containing protein</fullName>
    </recommendedName>
</protein>
<keyword evidence="3" id="KW-1185">Reference proteome</keyword>
<dbReference type="OrthoDB" id="5398572at2759"/>
<reference evidence="2 3" key="1">
    <citation type="submission" date="2016-11" db="EMBL/GenBank/DDBJ databases">
        <title>Draft Genome Assembly of Colletotrichum chlorophyti a pathogen of herbaceous plants.</title>
        <authorList>
            <person name="Gan P."/>
            <person name="Narusaka M."/>
            <person name="Tsushima A."/>
            <person name="Narusaka Y."/>
            <person name="Takano Y."/>
            <person name="Shirasu K."/>
        </authorList>
    </citation>
    <scope>NUCLEOTIDE SEQUENCE [LARGE SCALE GENOMIC DNA]</scope>
    <source>
        <strain evidence="2 3">NTL11</strain>
    </source>
</reference>
<feature type="region of interest" description="Disordered" evidence="1">
    <location>
        <begin position="1"/>
        <end position="63"/>
    </location>
</feature>
<dbReference type="AlphaFoldDB" id="A0A1Q8S4T8"/>
<comment type="caution">
    <text evidence="2">The sequence shown here is derived from an EMBL/GenBank/DDBJ whole genome shotgun (WGS) entry which is preliminary data.</text>
</comment>
<evidence type="ECO:0000256" key="1">
    <source>
        <dbReference type="SAM" id="MobiDB-lite"/>
    </source>
</evidence>
<organism evidence="2 3">
    <name type="scientific">Colletotrichum chlorophyti</name>
    <dbReference type="NCBI Taxonomy" id="708187"/>
    <lineage>
        <taxon>Eukaryota</taxon>
        <taxon>Fungi</taxon>
        <taxon>Dikarya</taxon>
        <taxon>Ascomycota</taxon>
        <taxon>Pezizomycotina</taxon>
        <taxon>Sordariomycetes</taxon>
        <taxon>Hypocreomycetidae</taxon>
        <taxon>Glomerellales</taxon>
        <taxon>Glomerellaceae</taxon>
        <taxon>Colletotrichum</taxon>
    </lineage>
</organism>
<sequence>MVTFTDADAEMGSQSVAGTQRHTALLADEQYTRYSNQGHPPGISDDSEDERSEAEEDDSQDRENAEMRETALDSLWHTSEGLSTLLRIPRPQKKSWKSLLAIQRQNWGNIQKLFTDKPDLLIDLTKVVEDIPREHQSKARVIIAGANATALQDVLSAAQRDDDPLEILERLDRDFPAPFLLYAGDDPEEILTEEHVQLALDIRTQRLIATLRRLPDESVTPADVAAELFCSSKAPIHAEETLLHGPYKGIGPWKTERFGERAQAIHDLIEYKTVAEAIHDLSENFVLEGANDGSDLVTRISRWCFDLVDRVREVLREPAQLRQRSPTDSLASSTPREIVRRDVYLSAANRRAQSRSSGPQQRVPWSDKDTSRLIRLIEYHNCVWARIAKRQFPAGRVGDPGPEDTEDCVFDHPRDQQAIRDKARNLKVDMLKADLPLYPNFDNIILGKKERQALISRGKNPDRLEEDVDFKGRPIRTEYVPMEDE</sequence>
<proteinExistence type="predicted"/>
<dbReference type="STRING" id="708187.A0A1Q8S4T8"/>
<feature type="compositionally biased region" description="Polar residues" evidence="1">
    <location>
        <begin position="12"/>
        <end position="22"/>
    </location>
</feature>
<dbReference type="EMBL" id="MPGH01000017">
    <property type="protein sequence ID" value="OLN96459.1"/>
    <property type="molecule type" value="Genomic_DNA"/>
</dbReference>